<reference evidence="5" key="1">
    <citation type="journal article" date="2012" name="J. Microbiol. Biotechnol.">
        <title>Ramlibacter ginsenosidimutans sp. nov., with ginsenoside-converting activity.</title>
        <authorList>
            <person name="Wang L."/>
            <person name="An D.S."/>
            <person name="Kim S.G."/>
            <person name="Jin F.X."/>
            <person name="Kim S.C."/>
            <person name="Lee S.T."/>
            <person name="Im W.T."/>
        </authorList>
    </citation>
    <scope>NUCLEOTIDE SEQUENCE</scope>
    <source>
        <strain evidence="5">KACC 17527</strain>
    </source>
</reference>
<dbReference type="Proteomes" id="UP000630528">
    <property type="component" value="Unassembled WGS sequence"/>
</dbReference>
<dbReference type="Gene3D" id="1.10.10.10">
    <property type="entry name" value="Winged helix-like DNA-binding domain superfamily/Winged helix DNA-binding domain"/>
    <property type="match status" value="1"/>
</dbReference>
<dbReference type="PROSITE" id="PS01117">
    <property type="entry name" value="HTH_MARR_1"/>
    <property type="match status" value="1"/>
</dbReference>
<dbReference type="GO" id="GO:0003677">
    <property type="term" value="F:DNA binding"/>
    <property type="evidence" value="ECO:0007669"/>
    <property type="project" value="UniProtKB-KW"/>
</dbReference>
<evidence type="ECO:0000259" key="4">
    <source>
        <dbReference type="PROSITE" id="PS50995"/>
    </source>
</evidence>
<dbReference type="SMART" id="SM00347">
    <property type="entry name" value="HTH_MARR"/>
    <property type="match status" value="1"/>
</dbReference>
<name>A0A934WKW3_9BURK</name>
<keyword evidence="3" id="KW-0804">Transcription</keyword>
<dbReference type="PROSITE" id="PS50995">
    <property type="entry name" value="HTH_MARR_2"/>
    <property type="match status" value="1"/>
</dbReference>
<dbReference type="InterPro" id="IPR036390">
    <property type="entry name" value="WH_DNA-bd_sf"/>
</dbReference>
<keyword evidence="1" id="KW-0805">Transcription regulation</keyword>
<dbReference type="PANTHER" id="PTHR42756:SF1">
    <property type="entry name" value="TRANSCRIPTIONAL REPRESSOR OF EMRAB OPERON"/>
    <property type="match status" value="1"/>
</dbReference>
<evidence type="ECO:0000256" key="1">
    <source>
        <dbReference type="ARBA" id="ARBA00023015"/>
    </source>
</evidence>
<dbReference type="AlphaFoldDB" id="A0A934WKW3"/>
<dbReference type="PANTHER" id="PTHR42756">
    <property type="entry name" value="TRANSCRIPTIONAL REGULATOR, MARR"/>
    <property type="match status" value="1"/>
</dbReference>
<gene>
    <name evidence="5" type="ORF">JJB11_08520</name>
</gene>
<keyword evidence="2" id="KW-0238">DNA-binding</keyword>
<proteinExistence type="predicted"/>
<evidence type="ECO:0000256" key="3">
    <source>
        <dbReference type="ARBA" id="ARBA00023163"/>
    </source>
</evidence>
<dbReference type="InterPro" id="IPR036388">
    <property type="entry name" value="WH-like_DNA-bd_sf"/>
</dbReference>
<protein>
    <submittedName>
        <fullName evidence="5">MarR family transcriptional regulator</fullName>
    </submittedName>
</protein>
<evidence type="ECO:0000313" key="5">
    <source>
        <dbReference type="EMBL" id="MBK6006139.1"/>
    </source>
</evidence>
<dbReference type="Pfam" id="PF01047">
    <property type="entry name" value="MarR"/>
    <property type="match status" value="1"/>
</dbReference>
<dbReference type="EMBL" id="JAEPWM010000002">
    <property type="protein sequence ID" value="MBK6006139.1"/>
    <property type="molecule type" value="Genomic_DNA"/>
</dbReference>
<dbReference type="InterPro" id="IPR023187">
    <property type="entry name" value="Tscrpt_reg_MarR-type_CS"/>
</dbReference>
<dbReference type="GO" id="GO:0003700">
    <property type="term" value="F:DNA-binding transcription factor activity"/>
    <property type="evidence" value="ECO:0007669"/>
    <property type="project" value="InterPro"/>
</dbReference>
<feature type="domain" description="HTH marR-type" evidence="4">
    <location>
        <begin position="23"/>
        <end position="155"/>
    </location>
</feature>
<dbReference type="PRINTS" id="PR00598">
    <property type="entry name" value="HTHMARR"/>
</dbReference>
<evidence type="ECO:0000256" key="2">
    <source>
        <dbReference type="ARBA" id="ARBA00023125"/>
    </source>
</evidence>
<dbReference type="RefSeq" id="WP_201168418.1">
    <property type="nucleotide sequence ID" value="NZ_JAEPWM010000002.1"/>
</dbReference>
<dbReference type="SUPFAM" id="SSF46785">
    <property type="entry name" value="Winged helix' DNA-binding domain"/>
    <property type="match status" value="1"/>
</dbReference>
<evidence type="ECO:0000313" key="6">
    <source>
        <dbReference type="Proteomes" id="UP000630528"/>
    </source>
</evidence>
<sequence length="168" mass="18665">MATRKPSAEPPTVYYRPEGYEPHESAAYLMKRILACVTAEVDKAFEPRGLTNAQWVPLFKLNRGDASTVAELARECQLDTGAMTRTLDRLEAKGLVTRERSSEDRRVVNIVLTKEGRQAAKEIPAVLCKVQNAFLQGLTVAEWQQLKDLLARVLANGLALQDPSQGKE</sequence>
<comment type="caution">
    <text evidence="5">The sequence shown here is derived from an EMBL/GenBank/DDBJ whole genome shotgun (WGS) entry which is preliminary data.</text>
</comment>
<keyword evidence="6" id="KW-1185">Reference proteome</keyword>
<accession>A0A934WKW3</accession>
<dbReference type="InterPro" id="IPR000835">
    <property type="entry name" value="HTH_MarR-typ"/>
</dbReference>
<reference evidence="5" key="2">
    <citation type="submission" date="2021-01" db="EMBL/GenBank/DDBJ databases">
        <authorList>
            <person name="Kang M."/>
        </authorList>
    </citation>
    <scope>NUCLEOTIDE SEQUENCE</scope>
    <source>
        <strain evidence="5">KACC 17527</strain>
    </source>
</reference>
<organism evidence="5 6">
    <name type="scientific">Ramlibacter ginsenosidimutans</name>
    <dbReference type="NCBI Taxonomy" id="502333"/>
    <lineage>
        <taxon>Bacteria</taxon>
        <taxon>Pseudomonadati</taxon>
        <taxon>Pseudomonadota</taxon>
        <taxon>Betaproteobacteria</taxon>
        <taxon>Burkholderiales</taxon>
        <taxon>Comamonadaceae</taxon>
        <taxon>Ramlibacter</taxon>
    </lineage>
</organism>